<dbReference type="AlphaFoldDB" id="A0A6C0KX68"/>
<evidence type="ECO:0000313" key="1">
    <source>
        <dbReference type="EMBL" id="QHU22189.1"/>
    </source>
</evidence>
<proteinExistence type="predicted"/>
<dbReference type="EMBL" id="MN741000">
    <property type="protein sequence ID" value="QHU22189.1"/>
    <property type="molecule type" value="Genomic_DNA"/>
</dbReference>
<organism evidence="1">
    <name type="scientific">viral metagenome</name>
    <dbReference type="NCBI Taxonomy" id="1070528"/>
    <lineage>
        <taxon>unclassified sequences</taxon>
        <taxon>metagenomes</taxon>
        <taxon>organismal metagenomes</taxon>
    </lineage>
</organism>
<protein>
    <submittedName>
        <fullName evidence="1">Uncharacterized protein</fullName>
    </submittedName>
</protein>
<accession>A0A6C0KX68</accession>
<sequence>MSSVVRGPKNTEQGNAFFINIATLCGADFKDDKGVGYIGAGSGYANMSSVLRAADTAGPGYMVVRDLGKTVRLSAPIATDASRNNQQRILRLVQRVDWGAATTTDETTVAGSNNGTGGELNKDINGYETFYIELSPTGSSSGKVVWARLAM</sequence>
<name>A0A6C0KX68_9ZZZZ</name>
<reference evidence="1" key="1">
    <citation type="journal article" date="2020" name="Nature">
        <title>Giant virus diversity and host interactions through global metagenomics.</title>
        <authorList>
            <person name="Schulz F."/>
            <person name="Roux S."/>
            <person name="Paez-Espino D."/>
            <person name="Jungbluth S."/>
            <person name="Walsh D.A."/>
            <person name="Denef V.J."/>
            <person name="McMahon K.D."/>
            <person name="Konstantinidis K.T."/>
            <person name="Eloe-Fadrosh E.A."/>
            <person name="Kyrpides N.C."/>
            <person name="Woyke T."/>
        </authorList>
    </citation>
    <scope>NUCLEOTIDE SEQUENCE</scope>
    <source>
        <strain evidence="1">GVMAG-S-3300013286-35</strain>
    </source>
</reference>